<comment type="caution">
    <text evidence="1">The sequence shown here is derived from an EMBL/GenBank/DDBJ whole genome shotgun (WGS) entry which is preliminary data.</text>
</comment>
<dbReference type="RefSeq" id="WP_215883956.1">
    <property type="nucleotide sequence ID" value="NZ_JAAOMP010000102.1"/>
</dbReference>
<evidence type="ECO:0000313" key="2">
    <source>
        <dbReference type="Proteomes" id="UP000755654"/>
    </source>
</evidence>
<evidence type="ECO:0000313" key="1">
    <source>
        <dbReference type="EMBL" id="MBU2760338.1"/>
    </source>
</evidence>
<dbReference type="EMBL" id="JAAOMP010000102">
    <property type="protein sequence ID" value="MBU2760338.1"/>
    <property type="molecule type" value="Genomic_DNA"/>
</dbReference>
<organism evidence="1 2">
    <name type="scientific">Acidithiobacillus sulfurivorans</name>
    <dbReference type="NCBI Taxonomy" id="1958756"/>
    <lineage>
        <taxon>Bacteria</taxon>
        <taxon>Pseudomonadati</taxon>
        <taxon>Pseudomonadota</taxon>
        <taxon>Acidithiobacillia</taxon>
        <taxon>Acidithiobacillales</taxon>
        <taxon>Acidithiobacillaceae</taxon>
        <taxon>Acidithiobacillus</taxon>
    </lineage>
</organism>
<protein>
    <recommendedName>
        <fullName evidence="3">PcfJ-like protein</fullName>
    </recommendedName>
</protein>
<reference evidence="1 2" key="1">
    <citation type="journal article" date="2021" name="ISME J.">
        <title>Genomic evolution of the class Acidithiobacillia: deep-branching Proteobacteria living in extreme acidic conditions.</title>
        <authorList>
            <person name="Moya-Beltran A."/>
            <person name="Beard S."/>
            <person name="Rojas-Villalobos C."/>
            <person name="Issotta F."/>
            <person name="Gallardo Y."/>
            <person name="Ulloa R."/>
            <person name="Giaveno A."/>
            <person name="Degli Esposti M."/>
            <person name="Johnson D.B."/>
            <person name="Quatrini R."/>
        </authorList>
    </citation>
    <scope>NUCLEOTIDE SEQUENCE [LARGE SCALE GENOMIC DNA]</scope>
    <source>
        <strain evidence="1 2">RW2</strain>
    </source>
</reference>
<sequence length="447" mass="51296">MSNTYTEILSSEIYTDMGIPEGTDRYHLENDLPEIIGRALQIAKAQIWGIPVNLRQESWFFHRLITGCAKKTVPEDVWKLACVNVGNFYGINESVLIDAILEQKAYQSLYAIHPLLGRSYVPWIRSFVTRDILEEADYSRYAQQFSSALGACGVRKSGVKTLHRMAESSPSTFREVMRRIVGHAEGVSEETVVMLNLLNGRKPSFSVTFKHVFEKTWNDNRVPARHPEDIMVMTRIDQWLAKDMRFDRELVLDWMRFLTRERRGSLYRGYLDVTKPFKSPAKRREAAIAWANRSQQTWHRHRPQPDQQGFYAPAMRSLQWEPIVKAPETALLQSDLANSEWQFIELTSSEALREEGDAMQHCVAGYDEDCYRGRSHIFTVRDAQGTRVSTLELRPKQKTSKGATQYAMAQNRGIQNAVASPACKKAAEQFLRRVNAFLKNVTGPLKK</sequence>
<dbReference type="Proteomes" id="UP000755654">
    <property type="component" value="Unassembled WGS sequence"/>
</dbReference>
<evidence type="ECO:0008006" key="3">
    <source>
        <dbReference type="Google" id="ProtNLM"/>
    </source>
</evidence>
<keyword evidence="2" id="KW-1185">Reference proteome</keyword>
<gene>
    <name evidence="1" type="ORF">HAP95_09295</name>
</gene>
<name>A0ABS6A0C2_9PROT</name>
<dbReference type="Pfam" id="PF14284">
    <property type="entry name" value="PcfJ"/>
    <property type="match status" value="1"/>
</dbReference>
<accession>A0ABS6A0C2</accession>
<proteinExistence type="predicted"/>
<dbReference type="InterPro" id="IPR025586">
    <property type="entry name" value="PcfJ"/>
</dbReference>